<dbReference type="AlphaFoldDB" id="A0A2T7EYY8"/>
<evidence type="ECO:0000313" key="2">
    <source>
        <dbReference type="Proteomes" id="UP000244336"/>
    </source>
</evidence>
<reference evidence="1 2" key="1">
    <citation type="submission" date="2018-04" db="EMBL/GenBank/DDBJ databases">
        <title>WGS assembly of Panicum hallii var. hallii HAL2.</title>
        <authorList>
            <person name="Lovell J."/>
            <person name="Jenkins J."/>
            <person name="Lowry D."/>
            <person name="Mamidi S."/>
            <person name="Sreedasyam A."/>
            <person name="Weng X."/>
            <person name="Barry K."/>
            <person name="Bonette J."/>
            <person name="Campitelli B."/>
            <person name="Daum C."/>
            <person name="Gordon S."/>
            <person name="Gould B."/>
            <person name="Lipzen A."/>
            <person name="MacQueen A."/>
            <person name="Palacio-Mejia J."/>
            <person name="Plott C."/>
            <person name="Shakirov E."/>
            <person name="Shu S."/>
            <person name="Yoshinaga Y."/>
            <person name="Zane M."/>
            <person name="Rokhsar D."/>
            <person name="Grimwood J."/>
            <person name="Schmutz J."/>
            <person name="Juenger T."/>
        </authorList>
    </citation>
    <scope>NUCLEOTIDE SEQUENCE [LARGE SCALE GENOMIC DNA]</scope>
    <source>
        <strain evidence="2">cv. HAL2</strain>
    </source>
</reference>
<evidence type="ECO:0000313" key="1">
    <source>
        <dbReference type="EMBL" id="PUZ73050.1"/>
    </source>
</evidence>
<name>A0A2T7EYY8_9POAL</name>
<accession>A0A2T7EYY8</accession>
<organism evidence="1 2">
    <name type="scientific">Panicum hallii var. hallii</name>
    <dbReference type="NCBI Taxonomy" id="1504633"/>
    <lineage>
        <taxon>Eukaryota</taxon>
        <taxon>Viridiplantae</taxon>
        <taxon>Streptophyta</taxon>
        <taxon>Embryophyta</taxon>
        <taxon>Tracheophyta</taxon>
        <taxon>Spermatophyta</taxon>
        <taxon>Magnoliopsida</taxon>
        <taxon>Liliopsida</taxon>
        <taxon>Poales</taxon>
        <taxon>Poaceae</taxon>
        <taxon>PACMAD clade</taxon>
        <taxon>Panicoideae</taxon>
        <taxon>Panicodae</taxon>
        <taxon>Paniceae</taxon>
        <taxon>Panicinae</taxon>
        <taxon>Panicum</taxon>
        <taxon>Panicum sect. Panicum</taxon>
    </lineage>
</organism>
<dbReference type="EMBL" id="CM009750">
    <property type="protein sequence ID" value="PUZ73050.1"/>
    <property type="molecule type" value="Genomic_DNA"/>
</dbReference>
<dbReference type="Gramene" id="PUZ73050">
    <property type="protein sequence ID" value="PUZ73050"/>
    <property type="gene ID" value="GQ55_2G443800"/>
</dbReference>
<gene>
    <name evidence="1" type="ORF">GQ55_2G443800</name>
</gene>
<sequence length="87" mass="9437">MGPCRAGPGGLFGYLSRGCQSSRLCGTCSPLAMAALMLVREYVAVPNGTMPAPARMNVRLYRALSARALANYWCCSRLEQVTCFFHS</sequence>
<keyword evidence="2" id="KW-1185">Reference proteome</keyword>
<protein>
    <submittedName>
        <fullName evidence="1">Uncharacterized protein</fullName>
    </submittedName>
</protein>
<proteinExistence type="predicted"/>
<dbReference type="Proteomes" id="UP000244336">
    <property type="component" value="Chromosome 2"/>
</dbReference>